<gene>
    <name evidence="6" type="ORF">Pla22_03280</name>
</gene>
<dbReference type="Gene3D" id="2.130.10.10">
    <property type="entry name" value="YVTN repeat-like/Quinoprotein amine dehydrogenase"/>
    <property type="match status" value="7"/>
</dbReference>
<dbReference type="PROSITE" id="PS50294">
    <property type="entry name" value="WD_REPEATS_REGION"/>
    <property type="match status" value="2"/>
</dbReference>
<dbReference type="OrthoDB" id="224234at2"/>
<accession>A0A5C5WSE7</accession>
<dbReference type="SUPFAM" id="SSF82171">
    <property type="entry name" value="DPP6 N-terminal domain-like"/>
    <property type="match status" value="1"/>
</dbReference>
<evidence type="ECO:0000313" key="7">
    <source>
        <dbReference type="Proteomes" id="UP000316598"/>
    </source>
</evidence>
<feature type="repeat" description="WD" evidence="3">
    <location>
        <begin position="1693"/>
        <end position="1734"/>
    </location>
</feature>
<name>A0A5C5WSE7_9BACT</name>
<feature type="repeat" description="WD" evidence="3">
    <location>
        <begin position="1786"/>
        <end position="1827"/>
    </location>
</feature>
<feature type="signal peptide" evidence="5">
    <location>
        <begin position="1"/>
        <end position="25"/>
    </location>
</feature>
<feature type="repeat" description="WD" evidence="3">
    <location>
        <begin position="1828"/>
        <end position="1860"/>
    </location>
</feature>
<feature type="compositionally biased region" description="Basic and acidic residues" evidence="4">
    <location>
        <begin position="50"/>
        <end position="73"/>
    </location>
</feature>
<dbReference type="InterPro" id="IPR036322">
    <property type="entry name" value="WD40_repeat_dom_sf"/>
</dbReference>
<keyword evidence="1 3" id="KW-0853">WD repeat</keyword>
<feature type="chain" id="PRO_5022766184" evidence="5">
    <location>
        <begin position="26"/>
        <end position="2510"/>
    </location>
</feature>
<feature type="region of interest" description="Disordered" evidence="4">
    <location>
        <begin position="35"/>
        <end position="115"/>
    </location>
</feature>
<evidence type="ECO:0000256" key="5">
    <source>
        <dbReference type="SAM" id="SignalP"/>
    </source>
</evidence>
<dbReference type="SMART" id="SM00320">
    <property type="entry name" value="WD40"/>
    <property type="match status" value="15"/>
</dbReference>
<evidence type="ECO:0000256" key="2">
    <source>
        <dbReference type="ARBA" id="ARBA00022737"/>
    </source>
</evidence>
<evidence type="ECO:0000313" key="6">
    <source>
        <dbReference type="EMBL" id="TWT52702.1"/>
    </source>
</evidence>
<dbReference type="InterPro" id="IPR015943">
    <property type="entry name" value="WD40/YVTN_repeat-like_dom_sf"/>
</dbReference>
<dbReference type="SUPFAM" id="SSF50978">
    <property type="entry name" value="WD40 repeat-like"/>
    <property type="match status" value="2"/>
</dbReference>
<protein>
    <submittedName>
        <fullName evidence="6">WD domain, G-beta repeat</fullName>
    </submittedName>
</protein>
<dbReference type="InterPro" id="IPR001680">
    <property type="entry name" value="WD40_rpt"/>
</dbReference>
<feature type="repeat" description="WD" evidence="3">
    <location>
        <begin position="339"/>
        <end position="372"/>
    </location>
</feature>
<feature type="repeat" description="WD" evidence="3">
    <location>
        <begin position="211"/>
        <end position="243"/>
    </location>
</feature>
<dbReference type="PANTHER" id="PTHR44019:SF8">
    <property type="entry name" value="POC1 CENTRIOLAR PROTEIN HOMOLOG"/>
    <property type="match status" value="1"/>
</dbReference>
<evidence type="ECO:0000256" key="1">
    <source>
        <dbReference type="ARBA" id="ARBA00022574"/>
    </source>
</evidence>
<dbReference type="InterPro" id="IPR011047">
    <property type="entry name" value="Quinoprotein_ADH-like_sf"/>
</dbReference>
<comment type="caution">
    <text evidence="6">The sequence shown here is derived from an EMBL/GenBank/DDBJ whole genome shotgun (WGS) entry which is preliminary data.</text>
</comment>
<proteinExistence type="predicted"/>
<keyword evidence="5" id="KW-0732">Signal</keyword>
<dbReference type="Pfam" id="PF00400">
    <property type="entry name" value="WD40"/>
    <property type="match status" value="2"/>
</dbReference>
<evidence type="ECO:0000256" key="4">
    <source>
        <dbReference type="SAM" id="MobiDB-lite"/>
    </source>
</evidence>
<dbReference type="Proteomes" id="UP000316598">
    <property type="component" value="Unassembled WGS sequence"/>
</dbReference>
<dbReference type="PROSITE" id="PS50082">
    <property type="entry name" value="WD_REPEATS_2"/>
    <property type="match status" value="5"/>
</dbReference>
<dbReference type="EMBL" id="SJPI01000001">
    <property type="protein sequence ID" value="TWT52702.1"/>
    <property type="molecule type" value="Genomic_DNA"/>
</dbReference>
<dbReference type="InterPro" id="IPR050505">
    <property type="entry name" value="WDR55/POC1"/>
</dbReference>
<organism evidence="6 7">
    <name type="scientific">Rubripirellula amarantea</name>
    <dbReference type="NCBI Taxonomy" id="2527999"/>
    <lineage>
        <taxon>Bacteria</taxon>
        <taxon>Pseudomonadati</taxon>
        <taxon>Planctomycetota</taxon>
        <taxon>Planctomycetia</taxon>
        <taxon>Pirellulales</taxon>
        <taxon>Pirellulaceae</taxon>
        <taxon>Rubripirellula</taxon>
    </lineage>
</organism>
<reference evidence="6 7" key="1">
    <citation type="submission" date="2019-02" db="EMBL/GenBank/DDBJ databases">
        <title>Deep-cultivation of Planctomycetes and their phenomic and genomic characterization uncovers novel biology.</title>
        <authorList>
            <person name="Wiegand S."/>
            <person name="Jogler M."/>
            <person name="Boedeker C."/>
            <person name="Pinto D."/>
            <person name="Vollmers J."/>
            <person name="Rivas-Marin E."/>
            <person name="Kohn T."/>
            <person name="Peeters S.H."/>
            <person name="Heuer A."/>
            <person name="Rast P."/>
            <person name="Oberbeckmann S."/>
            <person name="Bunk B."/>
            <person name="Jeske O."/>
            <person name="Meyerdierks A."/>
            <person name="Storesund J.E."/>
            <person name="Kallscheuer N."/>
            <person name="Luecker S."/>
            <person name="Lage O.M."/>
            <person name="Pohl T."/>
            <person name="Merkel B.J."/>
            <person name="Hornburger P."/>
            <person name="Mueller R.-W."/>
            <person name="Bruemmer F."/>
            <person name="Labrenz M."/>
            <person name="Spormann A.M."/>
            <person name="Op Den Camp H."/>
            <person name="Overmann J."/>
            <person name="Amann R."/>
            <person name="Jetten M.S.M."/>
            <person name="Mascher T."/>
            <person name="Medema M.H."/>
            <person name="Devos D.P."/>
            <person name="Kaster A.-K."/>
            <person name="Ovreas L."/>
            <person name="Rohde M."/>
            <person name="Galperin M.Y."/>
            <person name="Jogler C."/>
        </authorList>
    </citation>
    <scope>NUCLEOTIDE SEQUENCE [LARGE SCALE GENOMIC DNA]</scope>
    <source>
        <strain evidence="6 7">Pla22</strain>
    </source>
</reference>
<dbReference type="InterPro" id="IPR011044">
    <property type="entry name" value="Quino_amine_DH_bsu"/>
</dbReference>
<dbReference type="SUPFAM" id="SSF50969">
    <property type="entry name" value="YVTN repeat-like/Quinoprotein amine dehydrogenase"/>
    <property type="match status" value="1"/>
</dbReference>
<evidence type="ECO:0000256" key="3">
    <source>
        <dbReference type="PROSITE-ProRule" id="PRU00221"/>
    </source>
</evidence>
<dbReference type="RefSeq" id="WP_146513031.1">
    <property type="nucleotide sequence ID" value="NZ_SJPI01000001.1"/>
</dbReference>
<sequence length="2510" mass="269991" precursor="true">MNRLPWCFILLFSLLLAGCGGESNADKFQRLAKARAEKRAAQSTETESDTESKKVPESKTDEANAEVKPEPTKVDVAVVESDQPKPLSAEKKKDDDDDYNPNLGRNSANANSAGNVETSDTILAFAKNGEKVAYAGANETVGIYDVGSKNLQRRIYNPSIVPSALAIGEQGNVIAVGGRAGNFKVFSLETTEGLDRFQEARVRRLDAQPARLAHEQPISAIAIDEANQLVVTGDDVGNVRLWSSVADENPLQLRGNAEVYKGILSYQNGATVFAATSSGVSYWDVQGGHTNAVTLSTQWRDEPTVMATGLDGKGLAVGNAAGRIMLWNPKADTLVEESITAHQDPIAAIGFSSGSKAMLSVSDRGEIRRWSLPIKPQTGIKMAEATPTVIPVNSADLVATFSRDSNLDLYSLSDGSAVRRHTIPRGRLIAGGTNSDGNLVGLASDDSKVYFQDESRKTISFVNFDSPVKHWNAIPDHPELFCFQSNDGQIGVGRYPHRSPEQMDGIVAQQMIVNESGTQMLVSRGTEVLLYDLPSGNLRNRSRSENGEITAIAFDQNIALIGTSRGDVSIWPFTVDRSALKVVGNKVHPNAVSNIGITRFGHLWSSDASGQTFQTSIESPTTDLEKRPTSISARGLALLGEDGVLAVDRSGKLHLAKNIVSEMGPNSFQPIDALDAKELFAGDGCVLIKNKTPDQWTILGPEARTIAEIATGKGTVIGNASVSADGAIFVDDVGTASTIRWGNLPAKSELLNTGRLNELICSNDGTIAVAIDEAGRYWKISNSNSPQELKIPVGSQLLAVTNDGKLATTTPTGGTVFDLNQIPGLSPQPLPDFFSSAITGCFDHSGEALFIRLSAGQLIEVAVASGKFRSIAETGPLRNVLQIGALATTLFVVEENGDCQLLSTSNGESIKSFDTPAMSNAVATNNSVYFVNRNGELVQVQAKDGQSQVLLAGLDTAQSLALSPDQSTAIAWDKKGIMQTIRLGSAPLSVQTAATLPLDSIAMLWHQSKGCHVVDNQGTITEVFPSEIATWNTADAKKMVNVAASGSWAVGTSNAGKLLASKFGAGIAPDTISTQWTIHDVESLESGRFVISSLDGKVATFDAASKAVANEIDTHAKLKDIYSAAPNGEVVIQTDTIPVVVDFARSSHDRVDASLADALSTGTLCPTNHAGGSWCIANSNGETILSKRLNNVDAGEGFSVARKPNGVLVFAGGLVWTSNGGLISARRENGKLHGEWKVSQSDVTRLAIAPRNRGFAAYDASGNLMLVPIESSQQEITQVKLQVGKANSKDDVSLAWSPDGQHIVVGEGRRLFVVNARSGTLDSTHALPKAMGSIAGWDRTAVLLHDVRGQVFRVQLAEISWKAKPDAAIESFFPDELGTRLVVALESGDVIKLDIATGTEVSRLRVTPTRLIAASPIPSTGSFVVLDDQSEVHLVDDDGEVALLPIKSSSSLTGVCGGYQGQHVYATTLDGDVLMWPIDKLDKPGRVIPCSLKAETVHSVSRSQLLISNPTSQELALVASDATIETLRPAGAKITGACVAADATLVAFCDNSPNVTLYSNRRGESNIFVDEADISFASVNPSGQSLAAIATTHETGSTRLLLFGVNDGEKVADVELPTLARDVIHSANGKVVAVTLRDNTVHLFKSETLESMEVVGPTAGLQTVSLTEDGSSVLMGLSEGTIKIAALSSLGKTRSSESEIASLSFHGNGKYVLSSDKGGNIALWAVEDFNHPRATLEGTDTPVLQSSVAPDGRYVAAVYQGDENLVRVWDIDQTVKAGSKIEPSLVITHQSVPTSADFTSDSRYLLVGGADGVIRAWSIDENREIAQFSGHQGSVVDIAPLADSLAFVSGGVDRSIRSWKFPTNLPAPGGQIPKGALADSTDVYDLRRPTTLKQLSETDPLEAARQALISGAKTTEIVDLMNIGEDVKDKVKSTIASVMKSEQDRRISAKELSQRRRALAKTQERLHSAEQAETLSMFADGFSNLTFVGESNFVFGMDRNFRPVKLLFSDRFLYAARPSARTPAARKRGRYRNVNEVRDIAGKKTDRQGNLLDEDGKVIKDPEAELNLDGDNGSLLSWDYRFSQLQAHAWSIDDLNVRQLLAMPGGAGVFTAPQMVVFNQDGSSRLLGNAASFAVSDQPTPAKQYVALGTAGTVRNEENILTVFDIDTLSDESAAPTSQYRSYEGVVTAMAFAHNAPYVAFCVRERAVHRLFIADTETLQLQKLEEFNHSKPWITEDGNINGSFKVDPDAARGIDAIAFSPDDSMLIAHGHYDEKLYKFSRWDFKWDGNQLASFQRSRKEHTKTDGPFFSVVGDEPIKFISRPLREHERGPNDSYSELRRTAGASPKIVVQSSRGFHVVNLNTALAERNIPYLKTHFGRPEYAFSNDGRWLCMGDDNGKAFIYDLLDGSTYGLTIDDGIEQLISDRSVARPTLVDRPAHSGPVVGVAFSDPDPGRDYPAFAATFGEENKVKVWELYPILDPDSGIRSRNWVPQIKREIYRDNDDKRSRRR</sequence>
<dbReference type="PROSITE" id="PS51257">
    <property type="entry name" value="PROKAR_LIPOPROTEIN"/>
    <property type="match status" value="1"/>
</dbReference>
<keyword evidence="2" id="KW-0677">Repeat</keyword>
<dbReference type="SUPFAM" id="SSF50998">
    <property type="entry name" value="Quinoprotein alcohol dehydrogenase-like"/>
    <property type="match status" value="2"/>
</dbReference>
<dbReference type="PANTHER" id="PTHR44019">
    <property type="entry name" value="WD REPEAT-CONTAINING PROTEIN 55"/>
    <property type="match status" value="1"/>
</dbReference>
<keyword evidence="7" id="KW-1185">Reference proteome</keyword>